<accession>A0A4C1TAH6</accession>
<comment type="caution">
    <text evidence="1">The sequence shown here is derived from an EMBL/GenBank/DDBJ whole genome shotgun (WGS) entry which is preliminary data.</text>
</comment>
<protein>
    <recommendedName>
        <fullName evidence="3">Mos1 transposase HTH domain-containing protein</fullName>
    </recommendedName>
</protein>
<dbReference type="AlphaFoldDB" id="A0A4C1TAH6"/>
<dbReference type="EMBL" id="BGZK01000045">
    <property type="protein sequence ID" value="GBP11144.1"/>
    <property type="molecule type" value="Genomic_DNA"/>
</dbReference>
<evidence type="ECO:0000313" key="1">
    <source>
        <dbReference type="EMBL" id="GBP11144.1"/>
    </source>
</evidence>
<proteinExistence type="predicted"/>
<dbReference type="OrthoDB" id="10017160at2759"/>
<reference evidence="1 2" key="1">
    <citation type="journal article" date="2019" name="Commun. Biol.">
        <title>The bagworm genome reveals a unique fibroin gene that provides high tensile strength.</title>
        <authorList>
            <person name="Kono N."/>
            <person name="Nakamura H."/>
            <person name="Ohtoshi R."/>
            <person name="Tomita M."/>
            <person name="Numata K."/>
            <person name="Arakawa K."/>
        </authorList>
    </citation>
    <scope>NUCLEOTIDE SEQUENCE [LARGE SCALE GENOMIC DNA]</scope>
</reference>
<dbReference type="PANTHER" id="PTHR46060:SF1">
    <property type="entry name" value="MARINER MOS1 TRANSPOSASE-LIKE PROTEIN"/>
    <property type="match status" value="1"/>
</dbReference>
<evidence type="ECO:0008006" key="3">
    <source>
        <dbReference type="Google" id="ProtNLM"/>
    </source>
</evidence>
<gene>
    <name evidence="1" type="ORF">EVAR_5982_1</name>
</gene>
<dbReference type="STRING" id="151549.A0A4C1TAH6"/>
<dbReference type="Proteomes" id="UP000299102">
    <property type="component" value="Unassembled WGS sequence"/>
</dbReference>
<dbReference type="PANTHER" id="PTHR46060">
    <property type="entry name" value="MARINER MOS1 TRANSPOSASE-LIKE PROTEIN"/>
    <property type="match status" value="1"/>
</dbReference>
<sequence length="136" mass="15924">MTFVTFRPIKKPLRLAFHDEAPCFATVYNWFNEFKCGRSSLTNDLREVCPSTATTEDNVCAERLMIEIDKKVTYQQIRTSLGISMRQVYIILDEHLAVRKLCTRRIPHNLIDAQKLHRVNWYREMVQRFAGGDTNA</sequence>
<organism evidence="1 2">
    <name type="scientific">Eumeta variegata</name>
    <name type="common">Bagworm moth</name>
    <name type="synonym">Eumeta japonica</name>
    <dbReference type="NCBI Taxonomy" id="151549"/>
    <lineage>
        <taxon>Eukaryota</taxon>
        <taxon>Metazoa</taxon>
        <taxon>Ecdysozoa</taxon>
        <taxon>Arthropoda</taxon>
        <taxon>Hexapoda</taxon>
        <taxon>Insecta</taxon>
        <taxon>Pterygota</taxon>
        <taxon>Neoptera</taxon>
        <taxon>Endopterygota</taxon>
        <taxon>Lepidoptera</taxon>
        <taxon>Glossata</taxon>
        <taxon>Ditrysia</taxon>
        <taxon>Tineoidea</taxon>
        <taxon>Psychidae</taxon>
        <taxon>Oiketicinae</taxon>
        <taxon>Eumeta</taxon>
    </lineage>
</organism>
<name>A0A4C1TAH6_EUMVA</name>
<evidence type="ECO:0000313" key="2">
    <source>
        <dbReference type="Proteomes" id="UP000299102"/>
    </source>
</evidence>
<keyword evidence="2" id="KW-1185">Reference proteome</keyword>
<dbReference type="InterPro" id="IPR052709">
    <property type="entry name" value="Transposase-MT_Hybrid"/>
</dbReference>